<keyword evidence="7" id="KW-1185">Reference proteome</keyword>
<evidence type="ECO:0000256" key="2">
    <source>
        <dbReference type="ARBA" id="ARBA00022679"/>
    </source>
</evidence>
<dbReference type="PANTHER" id="PTHR11877">
    <property type="entry name" value="HYDROXYMETHYLGLUTARYL-COA SYNTHASE"/>
    <property type="match status" value="1"/>
</dbReference>
<dbReference type="InterPro" id="IPR011141">
    <property type="entry name" value="Polyketide_synthase_type-III"/>
</dbReference>
<dbReference type="GO" id="GO:0016020">
    <property type="term" value="C:membrane"/>
    <property type="evidence" value="ECO:0007669"/>
    <property type="project" value="InterPro"/>
</dbReference>
<dbReference type="GO" id="GO:0006633">
    <property type="term" value="P:fatty acid biosynthetic process"/>
    <property type="evidence" value="ECO:0007669"/>
    <property type="project" value="InterPro"/>
</dbReference>
<organism evidence="6 7">
    <name type="scientific">Cerasicoccus arenae</name>
    <dbReference type="NCBI Taxonomy" id="424488"/>
    <lineage>
        <taxon>Bacteria</taxon>
        <taxon>Pseudomonadati</taxon>
        <taxon>Verrucomicrobiota</taxon>
        <taxon>Opitutia</taxon>
        <taxon>Puniceicoccales</taxon>
        <taxon>Cerasicoccaceae</taxon>
        <taxon>Cerasicoccus</taxon>
    </lineage>
</organism>
<evidence type="ECO:0000256" key="1">
    <source>
        <dbReference type="ARBA" id="ARBA00005531"/>
    </source>
</evidence>
<reference evidence="6" key="2">
    <citation type="submission" date="2020-09" db="EMBL/GenBank/DDBJ databases">
        <authorList>
            <person name="Sun Q."/>
            <person name="Kim S."/>
        </authorList>
    </citation>
    <scope>NUCLEOTIDE SEQUENCE</scope>
    <source>
        <strain evidence="6">KCTC 12870</strain>
    </source>
</reference>
<evidence type="ECO:0000259" key="4">
    <source>
        <dbReference type="Pfam" id="PF02797"/>
    </source>
</evidence>
<feature type="domain" description="FAE" evidence="5">
    <location>
        <begin position="20"/>
        <end position="202"/>
    </location>
</feature>
<dbReference type="Gene3D" id="3.40.47.10">
    <property type="match status" value="2"/>
</dbReference>
<evidence type="ECO:0000259" key="5">
    <source>
        <dbReference type="Pfam" id="PF08392"/>
    </source>
</evidence>
<dbReference type="GO" id="GO:0016747">
    <property type="term" value="F:acyltransferase activity, transferring groups other than amino-acyl groups"/>
    <property type="evidence" value="ECO:0007669"/>
    <property type="project" value="InterPro"/>
</dbReference>
<comment type="caution">
    <text evidence="6">The sequence shown here is derived from an EMBL/GenBank/DDBJ whole genome shotgun (WGS) entry which is preliminary data.</text>
</comment>
<name>A0A8J3DG33_9BACT</name>
<feature type="domain" description="Chalcone/stilbene synthase C-terminal" evidence="4">
    <location>
        <begin position="266"/>
        <end position="321"/>
    </location>
</feature>
<dbReference type="SUPFAM" id="SSF53901">
    <property type="entry name" value="Thiolase-like"/>
    <property type="match status" value="2"/>
</dbReference>
<accession>A0A8J3DG33</accession>
<gene>
    <name evidence="6" type="ORF">GCM10007047_08130</name>
</gene>
<evidence type="ECO:0000313" key="6">
    <source>
        <dbReference type="EMBL" id="GHB94949.1"/>
    </source>
</evidence>
<dbReference type="PANTHER" id="PTHR11877:SF46">
    <property type="entry name" value="TYPE III POLYKETIDE SYNTHASE A"/>
    <property type="match status" value="1"/>
</dbReference>
<feature type="active site" description="Acyl-thioester intermediate" evidence="3">
    <location>
        <position position="142"/>
    </location>
</feature>
<keyword evidence="2" id="KW-0808">Transferase</keyword>
<dbReference type="AlphaFoldDB" id="A0A8J3DG33"/>
<dbReference type="RefSeq" id="WP_189512147.1">
    <property type="nucleotide sequence ID" value="NZ_BMXG01000004.1"/>
</dbReference>
<dbReference type="InterPro" id="IPR012328">
    <property type="entry name" value="Chalcone/stilbene_synt_C"/>
</dbReference>
<dbReference type="Pfam" id="PF08392">
    <property type="entry name" value="FAE1_CUT1_RppA"/>
    <property type="match status" value="1"/>
</dbReference>
<comment type="similarity">
    <text evidence="1">Belongs to the thiolase-like superfamily. Chalcone/stilbene synthases family.</text>
</comment>
<dbReference type="InterPro" id="IPR016039">
    <property type="entry name" value="Thiolase-like"/>
</dbReference>
<protein>
    <submittedName>
        <fullName evidence="6">Chalcone synthase</fullName>
    </submittedName>
</protein>
<dbReference type="GO" id="GO:0030639">
    <property type="term" value="P:polyketide biosynthetic process"/>
    <property type="evidence" value="ECO:0007669"/>
    <property type="project" value="TreeGrafter"/>
</dbReference>
<evidence type="ECO:0000256" key="3">
    <source>
        <dbReference type="PIRSR" id="PIRSR000451-1"/>
    </source>
</evidence>
<proteinExistence type="inferred from homology"/>
<dbReference type="Pfam" id="PF02797">
    <property type="entry name" value="Chal_sti_synt_C"/>
    <property type="match status" value="1"/>
</dbReference>
<evidence type="ECO:0000313" key="7">
    <source>
        <dbReference type="Proteomes" id="UP000642829"/>
    </source>
</evidence>
<dbReference type="EMBL" id="BMXG01000004">
    <property type="protein sequence ID" value="GHB94949.1"/>
    <property type="molecule type" value="Genomic_DNA"/>
</dbReference>
<dbReference type="PIRSF" id="PIRSF000451">
    <property type="entry name" value="PKS_III"/>
    <property type="match status" value="1"/>
</dbReference>
<dbReference type="InterPro" id="IPR013601">
    <property type="entry name" value="FAE1_typ3_polyketide_synth"/>
</dbReference>
<sequence length="344" mass="37106">MYLHSLANRVPPQSYTQSDCWEMVQRTSILGQLEPRYAYLLERLLKKPNGIAKRHFAAEDVEQLFTRSPEQLNHEFQRAAPKLAGEALSDALERGGLRALDLDALVICTCTGYLCPGVSSYVAEDLGLRSDCFLQDLVGLGCGAAVPSLRNAAGLIAANPSAKVGVIAVEICSAAFYTDNDAGVLVSLCLFADGASASIWSGEPPKGGGWGVSEFATVHQPENRELLRFVNHNGFLRNKLHISVPTRAGEAVHSLYDQRTSRGEVIAHAGGRDVIEALRGTLPGQKLVESEVVLREYGNMSSPSVMFALEERLKQSSNKADLWLTSFGAGFAAHSCALGWSEGT</sequence>
<reference evidence="6" key="1">
    <citation type="journal article" date="2014" name="Int. J. Syst. Evol. Microbiol.">
        <title>Complete genome sequence of Corynebacterium casei LMG S-19264T (=DSM 44701T), isolated from a smear-ripened cheese.</title>
        <authorList>
            <consortium name="US DOE Joint Genome Institute (JGI-PGF)"/>
            <person name="Walter F."/>
            <person name="Albersmeier A."/>
            <person name="Kalinowski J."/>
            <person name="Ruckert C."/>
        </authorList>
    </citation>
    <scope>NUCLEOTIDE SEQUENCE</scope>
    <source>
        <strain evidence="6">KCTC 12870</strain>
    </source>
</reference>
<dbReference type="Proteomes" id="UP000642829">
    <property type="component" value="Unassembled WGS sequence"/>
</dbReference>